<evidence type="ECO:0000313" key="3">
    <source>
        <dbReference type="Proteomes" id="UP000236740"/>
    </source>
</evidence>
<sequence>MIDFQVDEYLDLVFSEDTGDVGTTTGVDLQNQRFRVAVTAVFDSLIGTIDRDSLLQQLDLKANRISRELEFVDEVSEVTAYPDFEQENKYIVELVYTTGETEAVELEG</sequence>
<dbReference type="EMBL" id="CP031311">
    <property type="protein sequence ID" value="QCC48078.1"/>
    <property type="molecule type" value="Genomic_DNA"/>
</dbReference>
<dbReference type="RefSeq" id="WP_103991720.1">
    <property type="nucleotide sequence ID" value="NZ_CP031311.1"/>
</dbReference>
<dbReference type="Proteomes" id="UP000296733">
    <property type="component" value="Chromosome"/>
</dbReference>
<evidence type="ECO:0000313" key="2">
    <source>
        <dbReference type="EMBL" id="SEG36226.1"/>
    </source>
</evidence>
<evidence type="ECO:0008006" key="5">
    <source>
        <dbReference type="Google" id="ProtNLM"/>
    </source>
</evidence>
<keyword evidence="3" id="KW-1185">Reference proteome</keyword>
<dbReference type="KEGG" id="hlm:DV707_10640"/>
<proteinExistence type="predicted"/>
<name>A0A1H5ZLJ1_9EURY</name>
<evidence type="ECO:0000313" key="4">
    <source>
        <dbReference type="Proteomes" id="UP000296733"/>
    </source>
</evidence>
<dbReference type="Proteomes" id="UP000236740">
    <property type="component" value="Unassembled WGS sequence"/>
</dbReference>
<dbReference type="GeneID" id="39858555"/>
<dbReference type="AlphaFoldDB" id="A0A1H5ZLJ1"/>
<reference evidence="1 4" key="2">
    <citation type="journal article" date="2019" name="Nat. Commun.">
        <title>A new type of DNA phosphorothioation-based antiviral system in archaea.</title>
        <authorList>
            <person name="Xiong L."/>
            <person name="Liu S."/>
            <person name="Chen S."/>
            <person name="Xiao Y."/>
            <person name="Zhu B."/>
            <person name="Gao Y."/>
            <person name="Zhang Y."/>
            <person name="Chen B."/>
            <person name="Luo J."/>
            <person name="Deng Z."/>
            <person name="Chen X."/>
            <person name="Wang L."/>
            <person name="Chen S."/>
        </authorList>
    </citation>
    <scope>NUCLEOTIDE SEQUENCE [LARGE SCALE GENOMIC DNA]</scope>
    <source>
        <strain evidence="1 4">CGMCC 1.10331</strain>
    </source>
</reference>
<protein>
    <recommendedName>
        <fullName evidence="5">DUF2634 domain-containing protein</fullName>
    </recommendedName>
</protein>
<reference evidence="2 3" key="1">
    <citation type="submission" date="2016-10" db="EMBL/GenBank/DDBJ databases">
        <authorList>
            <person name="de Groot N.N."/>
        </authorList>
    </citation>
    <scope>NUCLEOTIDE SEQUENCE [LARGE SCALE GENOMIC DNA]</scope>
    <source>
        <strain evidence="2 3">CGMCC 1.10331</strain>
    </source>
</reference>
<dbReference type="EMBL" id="FNVN01000002">
    <property type="protein sequence ID" value="SEG36226.1"/>
    <property type="molecule type" value="Genomic_DNA"/>
</dbReference>
<organism evidence="2 3">
    <name type="scientific">Halobellus limi</name>
    <dbReference type="NCBI Taxonomy" id="699433"/>
    <lineage>
        <taxon>Archaea</taxon>
        <taxon>Methanobacteriati</taxon>
        <taxon>Methanobacteriota</taxon>
        <taxon>Stenosarchaea group</taxon>
        <taxon>Halobacteria</taxon>
        <taxon>Halobacteriales</taxon>
        <taxon>Haloferacaceae</taxon>
        <taxon>Halobellus</taxon>
    </lineage>
</organism>
<evidence type="ECO:0000313" key="1">
    <source>
        <dbReference type="EMBL" id="QCC48078.1"/>
    </source>
</evidence>
<accession>A0A1H5ZLJ1</accession>
<gene>
    <name evidence="1" type="ORF">DV707_10640</name>
    <name evidence="2" type="ORF">SAMN04488133_2018</name>
</gene>